<dbReference type="CDD" id="cd00201">
    <property type="entry name" value="WW"/>
    <property type="match status" value="1"/>
</dbReference>
<evidence type="ECO:0000256" key="3">
    <source>
        <dbReference type="PROSITE-ProRule" id="PRU00023"/>
    </source>
</evidence>
<dbReference type="PROSITE" id="PS50020">
    <property type="entry name" value="WW_DOMAIN_2"/>
    <property type="match status" value="1"/>
</dbReference>
<feature type="domain" description="WW" evidence="5">
    <location>
        <begin position="269"/>
        <end position="302"/>
    </location>
</feature>
<keyword evidence="2 3" id="KW-0040">ANK repeat</keyword>
<organism evidence="6 7">
    <name type="scientific">Nannochloropsis gaditana</name>
    <dbReference type="NCBI Taxonomy" id="72520"/>
    <lineage>
        <taxon>Eukaryota</taxon>
        <taxon>Sar</taxon>
        <taxon>Stramenopiles</taxon>
        <taxon>Ochrophyta</taxon>
        <taxon>Eustigmatophyceae</taxon>
        <taxon>Eustigmatales</taxon>
        <taxon>Monodopsidaceae</taxon>
        <taxon>Nannochloropsis</taxon>
    </lineage>
</organism>
<protein>
    <submittedName>
        <fullName evidence="6">Cortactin-binding protein 2</fullName>
    </submittedName>
</protein>
<feature type="repeat" description="ANK" evidence="3">
    <location>
        <begin position="142"/>
        <end position="168"/>
    </location>
</feature>
<dbReference type="PANTHER" id="PTHR24166:SF48">
    <property type="entry name" value="PROTEIN VAPYRIN"/>
    <property type="match status" value="1"/>
</dbReference>
<dbReference type="EMBL" id="AZIL01001686">
    <property type="protein sequence ID" value="EWM23384.1"/>
    <property type="molecule type" value="Genomic_DNA"/>
</dbReference>
<dbReference type="Gene3D" id="2.20.70.10">
    <property type="match status" value="1"/>
</dbReference>
<feature type="region of interest" description="Disordered" evidence="4">
    <location>
        <begin position="188"/>
        <end position="230"/>
    </location>
</feature>
<dbReference type="SUPFAM" id="SSF48403">
    <property type="entry name" value="Ankyrin repeat"/>
    <property type="match status" value="1"/>
</dbReference>
<dbReference type="SMART" id="SM00248">
    <property type="entry name" value="ANK"/>
    <property type="match status" value="2"/>
</dbReference>
<dbReference type="SMART" id="SM00456">
    <property type="entry name" value="WW"/>
    <property type="match status" value="1"/>
</dbReference>
<keyword evidence="1" id="KW-0677">Repeat</keyword>
<evidence type="ECO:0000259" key="5">
    <source>
        <dbReference type="PROSITE" id="PS50020"/>
    </source>
</evidence>
<dbReference type="SUPFAM" id="SSF51045">
    <property type="entry name" value="WW domain"/>
    <property type="match status" value="1"/>
</dbReference>
<dbReference type="PROSITE" id="PS50297">
    <property type="entry name" value="ANK_REP_REGION"/>
    <property type="match status" value="2"/>
</dbReference>
<dbReference type="InterPro" id="IPR036770">
    <property type="entry name" value="Ankyrin_rpt-contain_sf"/>
</dbReference>
<accession>W7TSR4</accession>
<dbReference type="AlphaFoldDB" id="W7TSR4"/>
<dbReference type="InterPro" id="IPR036020">
    <property type="entry name" value="WW_dom_sf"/>
</dbReference>
<gene>
    <name evidence="6" type="ORF">Naga_101268g1</name>
</gene>
<dbReference type="PROSITE" id="PS50088">
    <property type="entry name" value="ANK_REPEAT"/>
    <property type="match status" value="2"/>
</dbReference>
<dbReference type="Pfam" id="PF12796">
    <property type="entry name" value="Ank_2"/>
    <property type="match status" value="1"/>
</dbReference>
<dbReference type="InterPro" id="IPR002110">
    <property type="entry name" value="Ankyrin_rpt"/>
</dbReference>
<dbReference type="PANTHER" id="PTHR24166">
    <property type="entry name" value="ROLLING PEBBLES, ISOFORM B"/>
    <property type="match status" value="1"/>
</dbReference>
<sequence length="306" mass="32790">MDLFIELGLLVGLASLLLVVSSINATLVTLSLLLGCLLLLAGVLEPFEIPWYVWAALCLYLAVRHQGSGYTKGSLCKAAADGNIALVRKLLAVNHGQYALELDHKGYSPLMHAARRGDLPMVRLLLATNLYDAHNVSIKSRSGKSALFLAAQAKQEAMVRLLLEHGADPAGLARDSWAQRFLPFLTAPPASQRPIPAGPQPRRRARRPPPPDYPDVHPGPQPSSWQASSCSPPKAIPVAVALPPSAPPASTFAHASVSPGIVREGGGETLLPAGWEERITAEGHVFYVDHGGRRTSWERPVSGVDM</sequence>
<name>W7TSR4_9STRA</name>
<proteinExistence type="predicted"/>
<evidence type="ECO:0000256" key="1">
    <source>
        <dbReference type="ARBA" id="ARBA00022737"/>
    </source>
</evidence>
<dbReference type="Proteomes" id="UP000019335">
    <property type="component" value="Chromosome 17"/>
</dbReference>
<feature type="repeat" description="ANK" evidence="3">
    <location>
        <begin position="105"/>
        <end position="126"/>
    </location>
</feature>
<dbReference type="Gene3D" id="1.25.40.20">
    <property type="entry name" value="Ankyrin repeat-containing domain"/>
    <property type="match status" value="1"/>
</dbReference>
<dbReference type="Pfam" id="PF00397">
    <property type="entry name" value="WW"/>
    <property type="match status" value="1"/>
</dbReference>
<reference evidence="6 7" key="1">
    <citation type="journal article" date="2014" name="Mol. Plant">
        <title>Chromosome Scale Genome Assembly and Transcriptome Profiling of Nannochloropsis gaditana in Nitrogen Depletion.</title>
        <authorList>
            <person name="Corteggiani Carpinelli E."/>
            <person name="Telatin A."/>
            <person name="Vitulo N."/>
            <person name="Forcato C."/>
            <person name="D'Angelo M."/>
            <person name="Schiavon R."/>
            <person name="Vezzi A."/>
            <person name="Giacometti G.M."/>
            <person name="Morosinotto T."/>
            <person name="Valle G."/>
        </authorList>
    </citation>
    <scope>NUCLEOTIDE SEQUENCE [LARGE SCALE GENOMIC DNA]</scope>
    <source>
        <strain evidence="6 7">B-31</strain>
    </source>
</reference>
<evidence type="ECO:0000313" key="6">
    <source>
        <dbReference type="EMBL" id="EWM23384.1"/>
    </source>
</evidence>
<dbReference type="PROSITE" id="PS01159">
    <property type="entry name" value="WW_DOMAIN_1"/>
    <property type="match status" value="1"/>
</dbReference>
<evidence type="ECO:0000256" key="2">
    <source>
        <dbReference type="ARBA" id="ARBA00023043"/>
    </source>
</evidence>
<keyword evidence="7" id="KW-1185">Reference proteome</keyword>
<dbReference type="InterPro" id="IPR001202">
    <property type="entry name" value="WW_dom"/>
</dbReference>
<dbReference type="InterPro" id="IPR050889">
    <property type="entry name" value="Dendritic_Spine_Reg/Scaffold"/>
</dbReference>
<evidence type="ECO:0000313" key="7">
    <source>
        <dbReference type="Proteomes" id="UP000019335"/>
    </source>
</evidence>
<comment type="caution">
    <text evidence="6">The sequence shown here is derived from an EMBL/GenBank/DDBJ whole genome shotgun (WGS) entry which is preliminary data.</text>
</comment>
<dbReference type="OrthoDB" id="188462at2759"/>
<evidence type="ECO:0000256" key="4">
    <source>
        <dbReference type="SAM" id="MobiDB-lite"/>
    </source>
</evidence>
<feature type="compositionally biased region" description="Pro residues" evidence="4">
    <location>
        <begin position="208"/>
        <end position="221"/>
    </location>
</feature>